<dbReference type="Pfam" id="PF09648">
    <property type="entry name" value="YycI"/>
    <property type="match status" value="1"/>
</dbReference>
<dbReference type="Proteomes" id="UP000006620">
    <property type="component" value="Chromosome"/>
</dbReference>
<dbReference type="GO" id="GO:0016020">
    <property type="term" value="C:membrane"/>
    <property type="evidence" value="ECO:0007669"/>
    <property type="project" value="InterPro"/>
</dbReference>
<name>F8FKQ6_PAEMK</name>
<accession>F8FKQ6</accession>
<reference evidence="2 3" key="2">
    <citation type="journal article" date="2013" name="Genome Announc.">
        <title>Genome Sequence of Growth-Improving Paenibacillus mucilaginosus Strain KNP414.</title>
        <authorList>
            <person name="Lu J.J."/>
            <person name="Wang J.F."/>
            <person name="Hu X.F."/>
        </authorList>
    </citation>
    <scope>NUCLEOTIDE SEQUENCE [LARGE SCALE GENOMIC DNA]</scope>
    <source>
        <strain evidence="2 3">KNP414</strain>
    </source>
</reference>
<dbReference type="RefSeq" id="WP_013921571.1">
    <property type="nucleotide sequence ID" value="NC_015690.1"/>
</dbReference>
<evidence type="ECO:0000313" key="3">
    <source>
        <dbReference type="Proteomes" id="UP000006620"/>
    </source>
</evidence>
<dbReference type="AlphaFoldDB" id="F8FKQ6"/>
<dbReference type="InterPro" id="IPR018604">
    <property type="entry name" value="YycI-like"/>
</dbReference>
<evidence type="ECO:0000313" key="2">
    <source>
        <dbReference type="EMBL" id="AEI46424.1"/>
    </source>
</evidence>
<feature type="domain" description="Regulatory protein YycH-like" evidence="1">
    <location>
        <begin position="99"/>
        <end position="236"/>
    </location>
</feature>
<reference evidence="3" key="1">
    <citation type="submission" date="2011-06" db="EMBL/GenBank/DDBJ databases">
        <title>Complete genome sequence of Paenibacillus mucilaginosus KNP414.</title>
        <authorList>
            <person name="Wang J."/>
            <person name="Hu S."/>
            <person name="Hu X."/>
            <person name="Zhang B."/>
            <person name="Dong D."/>
            <person name="Zhang S."/>
            <person name="Zhao K."/>
            <person name="Wu D."/>
        </authorList>
    </citation>
    <scope>NUCLEOTIDE SEQUENCE [LARGE SCALE GENOMIC DNA]</scope>
    <source>
        <strain evidence="3">KNP414</strain>
    </source>
</reference>
<organism evidence="2 3">
    <name type="scientific">Paenibacillus mucilaginosus (strain KNP414)</name>
    <dbReference type="NCBI Taxonomy" id="1036673"/>
    <lineage>
        <taxon>Bacteria</taxon>
        <taxon>Bacillati</taxon>
        <taxon>Bacillota</taxon>
        <taxon>Bacilli</taxon>
        <taxon>Bacillales</taxon>
        <taxon>Paenibacillaceae</taxon>
        <taxon>Paenibacillus</taxon>
    </lineage>
</organism>
<sequence length="251" mass="28314">MDWGRAKTILILSFLILNILLAFQLLTSRADLLEFEADNSGVAEELQKLVKLKNIQVPADIPKDVPKLREIVVKFDESLTVEVPKPVAEPLRFDPLINRSGFRDILAKTGIPKTGAYEYDPVGSTGGTYVFQQMYGRLPMFDVQLKLLEQNGMVTSYTQSYVEVQPEAEGDELKEQKVITAYIALRRLIENYLPNGSVIRGVQLGYHEQVSNSQTRNMWPSWRVSLGNGLTYYVHALNGAVEEPLNPKSRQ</sequence>
<protein>
    <recommendedName>
        <fullName evidence="1">Regulatory protein YycH-like domain-containing protein</fullName>
    </recommendedName>
</protein>
<dbReference type="EMBL" id="CP002869">
    <property type="protein sequence ID" value="AEI46424.1"/>
    <property type="molecule type" value="Genomic_DNA"/>
</dbReference>
<gene>
    <name evidence="2" type="ordered locus">KNP414_07939</name>
</gene>
<evidence type="ECO:0000259" key="1">
    <source>
        <dbReference type="Pfam" id="PF09648"/>
    </source>
</evidence>
<dbReference type="HOGENOM" id="CLU_078250_0_0_9"/>
<dbReference type="PATRIC" id="fig|1036673.3.peg.7407"/>
<dbReference type="Gene3D" id="2.40.128.690">
    <property type="entry name" value="YycH protein, domain 3-like"/>
    <property type="match status" value="1"/>
</dbReference>
<proteinExistence type="predicted"/>
<dbReference type="KEGG" id="pms:KNP414_07939"/>